<dbReference type="EMBL" id="JENY01000029">
    <property type="protein sequence ID" value="EXL02664.1"/>
    <property type="molecule type" value="Genomic_DNA"/>
</dbReference>
<dbReference type="InterPro" id="IPR023213">
    <property type="entry name" value="CAT-like_dom_sf"/>
</dbReference>
<keyword evidence="2" id="KW-0808">Transferase</keyword>
<dbReference type="SUPFAM" id="SSF52777">
    <property type="entry name" value="CoA-dependent acyltransferases"/>
    <property type="match status" value="1"/>
</dbReference>
<accession>A0A011STX0</accession>
<name>A0A011STX0_9HYPH</name>
<evidence type="ECO:0000256" key="1">
    <source>
        <dbReference type="ARBA" id="ARBA00001938"/>
    </source>
</evidence>
<evidence type="ECO:0000259" key="4">
    <source>
        <dbReference type="Pfam" id="PF00198"/>
    </source>
</evidence>
<dbReference type="PANTHER" id="PTHR43178:SF5">
    <property type="entry name" value="LIPOAMIDE ACYLTRANSFERASE COMPONENT OF BRANCHED-CHAIN ALPHA-KETO ACID DEHYDROGENASE COMPLEX, MITOCHONDRIAL"/>
    <property type="match status" value="1"/>
</dbReference>
<dbReference type="InterPro" id="IPR001078">
    <property type="entry name" value="2-oxoacid_DH_actylTfrase"/>
</dbReference>
<feature type="domain" description="2-oxoacid dehydrogenase acyltransferase catalytic" evidence="4">
    <location>
        <begin position="13"/>
        <end position="230"/>
    </location>
</feature>
<dbReference type="Pfam" id="PF00198">
    <property type="entry name" value="2-oxoacid_dh"/>
    <property type="match status" value="1"/>
</dbReference>
<dbReference type="RefSeq" id="WP_035030644.1">
    <property type="nucleotide sequence ID" value="NZ_KK073901.1"/>
</dbReference>
<dbReference type="Gene3D" id="3.30.559.10">
    <property type="entry name" value="Chloramphenicol acetyltransferase-like domain"/>
    <property type="match status" value="1"/>
</dbReference>
<dbReference type="Proteomes" id="UP000019849">
    <property type="component" value="Unassembled WGS sequence"/>
</dbReference>
<sequence length="234" mass="24810">MTQAPSDPQGLADRVVPLRGARAMIAQKMRSSLSDTAQLSHHADCLADALLARKAALQKDGVRVSVEDMILDAVVATLARHPNMNGTLSGGAVNLSAAVHLGVAIALPENLLMAPAIFNAEAMDLEERAAARRDLAERARTNRLTVPEMTGGTFTVSNLGLSRVRYFTPILNTPQIAILGIGRMEEVACRGEDDGTVWRTSMGLSLTFDHQAVDGAPAAAFLSDLCESIEARPG</sequence>
<dbReference type="STRING" id="69279.BG36_13875"/>
<dbReference type="PANTHER" id="PTHR43178">
    <property type="entry name" value="DIHYDROLIPOAMIDE ACETYLTRANSFERASE COMPONENT OF PYRUVATE DEHYDROGENASE COMPLEX"/>
    <property type="match status" value="1"/>
</dbReference>
<dbReference type="HOGENOM" id="CLU_016733_2_1_5"/>
<gene>
    <name evidence="5" type="ORF">BG36_13875</name>
</gene>
<evidence type="ECO:0000313" key="5">
    <source>
        <dbReference type="EMBL" id="EXL02664.1"/>
    </source>
</evidence>
<dbReference type="eggNOG" id="COG0508">
    <property type="taxonomic scope" value="Bacteria"/>
</dbReference>
<dbReference type="GO" id="GO:0016407">
    <property type="term" value="F:acetyltransferase activity"/>
    <property type="evidence" value="ECO:0007669"/>
    <property type="project" value="TreeGrafter"/>
</dbReference>
<dbReference type="GO" id="GO:0031405">
    <property type="term" value="F:lipoic acid binding"/>
    <property type="evidence" value="ECO:0007669"/>
    <property type="project" value="TreeGrafter"/>
</dbReference>
<dbReference type="AlphaFoldDB" id="A0A011STX0"/>
<evidence type="ECO:0000313" key="6">
    <source>
        <dbReference type="Proteomes" id="UP000019849"/>
    </source>
</evidence>
<comment type="cofactor">
    <cofactor evidence="1">
        <name>(R)-lipoate</name>
        <dbReference type="ChEBI" id="CHEBI:83088"/>
    </cofactor>
</comment>
<proteinExistence type="predicted"/>
<protein>
    <submittedName>
        <fullName evidence="5">Acetoin dehydrogenase</fullName>
    </submittedName>
</protein>
<organism evidence="5 6">
    <name type="scientific">Aquamicrobium defluvii</name>
    <dbReference type="NCBI Taxonomy" id="69279"/>
    <lineage>
        <taxon>Bacteria</taxon>
        <taxon>Pseudomonadati</taxon>
        <taxon>Pseudomonadota</taxon>
        <taxon>Alphaproteobacteria</taxon>
        <taxon>Hyphomicrobiales</taxon>
        <taxon>Phyllobacteriaceae</taxon>
        <taxon>Aquamicrobium</taxon>
    </lineage>
</organism>
<evidence type="ECO:0000256" key="2">
    <source>
        <dbReference type="ARBA" id="ARBA00022679"/>
    </source>
</evidence>
<keyword evidence="3" id="KW-0012">Acyltransferase</keyword>
<comment type="caution">
    <text evidence="5">The sequence shown here is derived from an EMBL/GenBank/DDBJ whole genome shotgun (WGS) entry which is preliminary data.</text>
</comment>
<dbReference type="GO" id="GO:0005737">
    <property type="term" value="C:cytoplasm"/>
    <property type="evidence" value="ECO:0007669"/>
    <property type="project" value="TreeGrafter"/>
</dbReference>
<dbReference type="PATRIC" id="fig|69279.3.peg.3869"/>
<reference evidence="5 6" key="1">
    <citation type="submission" date="2014-02" db="EMBL/GenBank/DDBJ databases">
        <title>Aquamicrobium defluvii Genome sequencing.</title>
        <authorList>
            <person name="Wang X."/>
        </authorList>
    </citation>
    <scope>NUCLEOTIDE SEQUENCE [LARGE SCALE GENOMIC DNA]</scope>
    <source>
        <strain evidence="5 6">W13Z1</strain>
    </source>
</reference>
<evidence type="ECO:0000256" key="3">
    <source>
        <dbReference type="ARBA" id="ARBA00023315"/>
    </source>
</evidence>
<dbReference type="InterPro" id="IPR050743">
    <property type="entry name" value="2-oxoacid_DH_E2_comp"/>
</dbReference>